<gene>
    <name evidence="2" type="ORF">GIX76_09330</name>
</gene>
<dbReference type="EMBL" id="WJND01000021">
    <property type="protein sequence ID" value="MRG90174.1"/>
    <property type="molecule type" value="Genomic_DNA"/>
</dbReference>
<feature type="transmembrane region" description="Helical" evidence="1">
    <location>
        <begin position="98"/>
        <end position="118"/>
    </location>
</feature>
<feature type="transmembrane region" description="Helical" evidence="1">
    <location>
        <begin position="382"/>
        <end position="399"/>
    </location>
</feature>
<proteinExistence type="predicted"/>
<feature type="transmembrane region" description="Helical" evidence="1">
    <location>
        <begin position="210"/>
        <end position="226"/>
    </location>
</feature>
<protein>
    <submittedName>
        <fullName evidence="2">Oligosaccharide repeat unit polymerase</fullName>
    </submittedName>
</protein>
<evidence type="ECO:0000313" key="3">
    <source>
        <dbReference type="Proteomes" id="UP000460207"/>
    </source>
</evidence>
<feature type="transmembrane region" description="Helical" evidence="1">
    <location>
        <begin position="405"/>
        <end position="426"/>
    </location>
</feature>
<feature type="transmembrane region" description="Helical" evidence="1">
    <location>
        <begin position="163"/>
        <end position="180"/>
    </location>
</feature>
<feature type="transmembrane region" description="Helical" evidence="1">
    <location>
        <begin position="56"/>
        <end position="77"/>
    </location>
</feature>
<comment type="caution">
    <text evidence="2">The sequence shown here is derived from an EMBL/GenBank/DDBJ whole genome shotgun (WGS) entry which is preliminary data.</text>
</comment>
<feature type="transmembrane region" description="Helical" evidence="1">
    <location>
        <begin position="187"/>
        <end position="204"/>
    </location>
</feature>
<feature type="transmembrane region" description="Helical" evidence="1">
    <location>
        <begin position="349"/>
        <end position="370"/>
    </location>
</feature>
<feature type="transmembrane region" description="Helical" evidence="1">
    <location>
        <begin position="238"/>
        <end position="260"/>
    </location>
</feature>
<organism evidence="2 3">
    <name type="scientific">Limosilactobacillus reuteri</name>
    <name type="common">Lactobacillus reuteri</name>
    <dbReference type="NCBI Taxonomy" id="1598"/>
    <lineage>
        <taxon>Bacteria</taxon>
        <taxon>Bacillati</taxon>
        <taxon>Bacillota</taxon>
        <taxon>Bacilli</taxon>
        <taxon>Lactobacillales</taxon>
        <taxon>Lactobacillaceae</taxon>
        <taxon>Limosilactobacillus</taxon>
    </lineage>
</organism>
<dbReference type="RefSeq" id="WP_153704326.1">
    <property type="nucleotide sequence ID" value="NZ_WJND01000021.1"/>
</dbReference>
<dbReference type="Proteomes" id="UP000460207">
    <property type="component" value="Unassembled WGS sequence"/>
</dbReference>
<keyword evidence="1" id="KW-1133">Transmembrane helix</keyword>
<dbReference type="AlphaFoldDB" id="A0A7X2KIG0"/>
<dbReference type="NCBIfam" id="TIGR04370">
    <property type="entry name" value="glyco_rpt_poly"/>
    <property type="match status" value="1"/>
</dbReference>
<reference evidence="2 3" key="1">
    <citation type="submission" date="2019-11" db="EMBL/GenBank/DDBJ databases">
        <title>Draft genome sequence of 12 host-associated Lactobacillus reuteri rodent strains.</title>
        <authorList>
            <person name="Zhang S."/>
            <person name="Ozcam M."/>
            <person name="Van Pijkeren J.P."/>
        </authorList>
    </citation>
    <scope>NUCLEOTIDE SEQUENCE [LARGE SCALE GENOMIC DNA]</scope>
    <source>
        <strain evidence="2 3">N4I</strain>
    </source>
</reference>
<keyword evidence="1" id="KW-0812">Transmembrane</keyword>
<evidence type="ECO:0000313" key="2">
    <source>
        <dbReference type="EMBL" id="MRG90174.1"/>
    </source>
</evidence>
<accession>A0A7X2KIG0</accession>
<sequence length="432" mass="50035">MIFILFLLFISLTFFSFFLFDFDYMAPSFIFCAMYTLSIGCSLINYNYWGMGDFSILTASIFLLGAIIFIIAGFAVKQAISPHNEINVNINFPEPINVNLRFAFFITILNVVILILWIHGVKSMMGNYGSFGEMMEAYRLSTNYSLNSNVPTMPGYLSQLEKIPLSCGFIFGFIFINNYVNKKIRKVDVLLVIANLIIYCAISIYDSNRLNLLGLVAGLTVYYYFLTIGKSQKGNFKIIFKVILTFTILLLVFYGIRLLIGRSDSQDQGFVEYITKYIGGSIKLFDLFIKQPIHNYSTWGFETFQSLNGTLRDLGMPIPKSLMAKEFRTYNGINLGNVYTAYRNWYADFNLRGVIILQFIFALFYNLYYYILRKSRLSRHKIAIIIYGYMSMALFLHPIEDWFYSMFISVGFVTYLIIFPVIYILLTRKIKF</sequence>
<name>A0A7X2KIG0_LIMRT</name>
<keyword evidence="1" id="KW-0472">Membrane</keyword>
<evidence type="ECO:0000256" key="1">
    <source>
        <dbReference type="SAM" id="Phobius"/>
    </source>
</evidence>